<dbReference type="RefSeq" id="XP_041219293.1">
    <property type="nucleotide sequence ID" value="XM_041368247.1"/>
</dbReference>
<comment type="caution">
    <text evidence="3">The sequence shown here is derived from an EMBL/GenBank/DDBJ whole genome shotgun (WGS) entry which is preliminary data.</text>
</comment>
<dbReference type="GeneID" id="64662545"/>
<dbReference type="Proteomes" id="UP001195769">
    <property type="component" value="Unassembled WGS sequence"/>
</dbReference>
<dbReference type="Pfam" id="PF00400">
    <property type="entry name" value="WD40"/>
    <property type="match status" value="1"/>
</dbReference>
<sequence>MSSLSSPSSAYSTLEPLEFKADPEVVSMLVQILTTRHGILHYHGETGELATYQWPTDRHGRKIHPSQFKAYRETHYLSELGGYVEESMLPNVRPALAPICLKTNQAVGDPLLHDDQVCAVAMSPDGKYIASAGLDKTIYVWSLEAALKNVLGADDRNSKLQASHLCFSFTLHLTFSLGTSSPTESCAPTDCEQPHLFSCLVRPLTPVLRLISRFKIPDWQDMSVQYTKIQGNGFFGDESDHTSRRAAPSTSLSSLVHWCHLLSSIHFGTRPLNGSQPIRRRSRHWNFNFQLFSGGHSTHTVDAPLAQDEDRYGIVHETDVEAAAAMQRTNSSWANSLTQSGQPAAAQPSQAQPIQTQAQGSTGGAEDFVYTGVTCCAWFFGLRRPASHQSCGTRALSSTLLSCTCV</sequence>
<feature type="compositionally biased region" description="Low complexity" evidence="2">
    <location>
        <begin position="338"/>
        <end position="360"/>
    </location>
</feature>
<keyword evidence="4" id="KW-1185">Reference proteome</keyword>
<dbReference type="SMART" id="SM00320">
    <property type="entry name" value="WD40"/>
    <property type="match status" value="1"/>
</dbReference>
<feature type="region of interest" description="Disordered" evidence="2">
    <location>
        <begin position="333"/>
        <end position="362"/>
    </location>
</feature>
<dbReference type="AlphaFoldDB" id="A0AAD4DTU3"/>
<accession>A0AAD4DTU3</accession>
<reference evidence="3" key="1">
    <citation type="journal article" date="2020" name="New Phytol.">
        <title>Comparative genomics reveals dynamic genome evolution in host specialist ectomycorrhizal fungi.</title>
        <authorList>
            <person name="Lofgren L.A."/>
            <person name="Nguyen N.H."/>
            <person name="Vilgalys R."/>
            <person name="Ruytinx J."/>
            <person name="Liao H.L."/>
            <person name="Branco S."/>
            <person name="Kuo A."/>
            <person name="LaButti K."/>
            <person name="Lipzen A."/>
            <person name="Andreopoulos W."/>
            <person name="Pangilinan J."/>
            <person name="Riley R."/>
            <person name="Hundley H."/>
            <person name="Na H."/>
            <person name="Barry K."/>
            <person name="Grigoriev I.V."/>
            <person name="Stajich J.E."/>
            <person name="Kennedy P.G."/>
        </authorList>
    </citation>
    <scope>NUCLEOTIDE SEQUENCE</scope>
    <source>
        <strain evidence="3">FC203</strain>
    </source>
</reference>
<evidence type="ECO:0000313" key="3">
    <source>
        <dbReference type="EMBL" id="KAG1893717.1"/>
    </source>
</evidence>
<organism evidence="3 4">
    <name type="scientific">Suillus fuscotomentosus</name>
    <dbReference type="NCBI Taxonomy" id="1912939"/>
    <lineage>
        <taxon>Eukaryota</taxon>
        <taxon>Fungi</taxon>
        <taxon>Dikarya</taxon>
        <taxon>Basidiomycota</taxon>
        <taxon>Agaricomycotina</taxon>
        <taxon>Agaricomycetes</taxon>
        <taxon>Agaricomycetidae</taxon>
        <taxon>Boletales</taxon>
        <taxon>Suillineae</taxon>
        <taxon>Suillaceae</taxon>
        <taxon>Suillus</taxon>
    </lineage>
</organism>
<dbReference type="InterPro" id="IPR011047">
    <property type="entry name" value="Quinoprotein_ADH-like_sf"/>
</dbReference>
<dbReference type="Gene3D" id="2.130.10.10">
    <property type="entry name" value="YVTN repeat-like/Quinoprotein amine dehydrogenase"/>
    <property type="match status" value="1"/>
</dbReference>
<gene>
    <name evidence="3" type="ORF">F5891DRAFT_1196060</name>
</gene>
<evidence type="ECO:0000313" key="4">
    <source>
        <dbReference type="Proteomes" id="UP001195769"/>
    </source>
</evidence>
<evidence type="ECO:0000256" key="1">
    <source>
        <dbReference type="PROSITE-ProRule" id="PRU00221"/>
    </source>
</evidence>
<dbReference type="InterPro" id="IPR015943">
    <property type="entry name" value="WD40/YVTN_repeat-like_dom_sf"/>
</dbReference>
<dbReference type="EMBL" id="JABBWK010000092">
    <property type="protein sequence ID" value="KAG1893717.1"/>
    <property type="molecule type" value="Genomic_DNA"/>
</dbReference>
<feature type="repeat" description="WD" evidence="1">
    <location>
        <begin position="113"/>
        <end position="144"/>
    </location>
</feature>
<dbReference type="SUPFAM" id="SSF50998">
    <property type="entry name" value="Quinoprotein alcohol dehydrogenase-like"/>
    <property type="match status" value="1"/>
</dbReference>
<name>A0AAD4DTU3_9AGAM</name>
<protein>
    <submittedName>
        <fullName evidence="3">Uncharacterized protein</fullName>
    </submittedName>
</protein>
<keyword evidence="1" id="KW-0853">WD repeat</keyword>
<evidence type="ECO:0000256" key="2">
    <source>
        <dbReference type="SAM" id="MobiDB-lite"/>
    </source>
</evidence>
<dbReference type="PROSITE" id="PS50294">
    <property type="entry name" value="WD_REPEATS_REGION"/>
    <property type="match status" value="1"/>
</dbReference>
<dbReference type="InterPro" id="IPR001680">
    <property type="entry name" value="WD40_rpt"/>
</dbReference>
<dbReference type="PROSITE" id="PS50082">
    <property type="entry name" value="WD_REPEATS_2"/>
    <property type="match status" value="1"/>
</dbReference>
<proteinExistence type="predicted"/>